<accession>A0AB34IEA0</accession>
<evidence type="ECO:0000313" key="4">
    <source>
        <dbReference type="Proteomes" id="UP001515480"/>
    </source>
</evidence>
<dbReference type="AlphaFoldDB" id="A0AB34IEA0"/>
<comment type="caution">
    <text evidence="3">The sequence shown here is derived from an EMBL/GenBank/DDBJ whole genome shotgun (WGS) entry which is preliminary data.</text>
</comment>
<dbReference type="InterPro" id="IPR001623">
    <property type="entry name" value="DnaJ_domain"/>
</dbReference>
<dbReference type="PRINTS" id="PR00625">
    <property type="entry name" value="JDOMAIN"/>
</dbReference>
<feature type="domain" description="J" evidence="2">
    <location>
        <begin position="636"/>
        <end position="706"/>
    </location>
</feature>
<dbReference type="Proteomes" id="UP001515480">
    <property type="component" value="Unassembled WGS sequence"/>
</dbReference>
<evidence type="ECO:0000256" key="1">
    <source>
        <dbReference type="SAM" id="Coils"/>
    </source>
</evidence>
<dbReference type="CDD" id="cd06257">
    <property type="entry name" value="DnaJ"/>
    <property type="match status" value="1"/>
</dbReference>
<dbReference type="SUPFAM" id="SSF46565">
    <property type="entry name" value="Chaperone J-domain"/>
    <property type="match status" value="1"/>
</dbReference>
<evidence type="ECO:0000313" key="3">
    <source>
        <dbReference type="EMBL" id="KAL1495889.1"/>
    </source>
</evidence>
<dbReference type="InterPro" id="IPR019734">
    <property type="entry name" value="TPR_rpt"/>
</dbReference>
<protein>
    <recommendedName>
        <fullName evidence="2">J domain-containing protein</fullName>
    </recommendedName>
</protein>
<dbReference type="InterPro" id="IPR011990">
    <property type="entry name" value="TPR-like_helical_dom_sf"/>
</dbReference>
<dbReference type="Pfam" id="PF13432">
    <property type="entry name" value="TPR_16"/>
    <property type="match status" value="1"/>
</dbReference>
<dbReference type="SMART" id="SM00271">
    <property type="entry name" value="DnaJ"/>
    <property type="match status" value="1"/>
</dbReference>
<gene>
    <name evidence="3" type="ORF">AB1Y20_014533</name>
</gene>
<sequence length="710" mass="78600">MAKPTPPPHSSAKPPRRAEEPLLGAPALISRAKAAFTSGDFQTSATWFEAALRESNCAERHLVLCNRSAALLKLRRLAEALADADEAACLCPTFVKAHYRRAQALSAMEEHDLAAVACARALELQPDNEQIIGLLRSCEHACFQTRASAALPSPPLGGSEQASQHEAGTHKIAEDHSHLACRVRLTRPSRDDNADACDGPDYLDWCRKTAARLASEGEHGQACAWFGHALSAVMPEGTSTNLMAHILADRAASLLQLGRFADAVHDCRRAVSMCPSLTAAHVRGSVALLHLGRMSEAESFAAAALASVKVPQTAREERIIVLRSLSVRELRGRLRKLHGANLGSSEAPILDKDDLVRQVEQLERAVDASEASMQAQQAVEEVAVMRERVSEIEWMARSCEWRQVLEHTAWLMREYPLHSALRMLRLSALTALTRVEEAAQLCEEMLQRTPEDAGVLYFKSWFTFDRSGVAAAEAALTTMPLEQAEYSLSAELLELIRTVHRTHVQAQERFHRGAHHEAVVCACEALALAEGSAAARLPLFVLIASALVKLERHLEAVSMCDSGLRLFPWGSGSEQQTREQERLLLRRAGCFLVLDQPAQALSDYRSALKLNERNSQAASGVLEAWRALQNMHSCDTLYEVLGVHHDASETELKRAYRQHALRWHPDKHVRSDDATRVEADIRFRQLQNAWTVLSNAETRELYDSELKEHL</sequence>
<evidence type="ECO:0000259" key="2">
    <source>
        <dbReference type="PROSITE" id="PS50076"/>
    </source>
</evidence>
<dbReference type="SMART" id="SM00028">
    <property type="entry name" value="TPR"/>
    <property type="match status" value="5"/>
</dbReference>
<dbReference type="Gene3D" id="1.25.40.10">
    <property type="entry name" value="Tetratricopeptide repeat domain"/>
    <property type="match status" value="2"/>
</dbReference>
<name>A0AB34IEA0_PRYPA</name>
<dbReference type="Pfam" id="PF00226">
    <property type="entry name" value="DnaJ"/>
    <property type="match status" value="1"/>
</dbReference>
<dbReference type="InterPro" id="IPR036869">
    <property type="entry name" value="J_dom_sf"/>
</dbReference>
<dbReference type="EMBL" id="JBGBPQ010000030">
    <property type="protein sequence ID" value="KAL1495889.1"/>
    <property type="molecule type" value="Genomic_DNA"/>
</dbReference>
<dbReference type="InterPro" id="IPR052758">
    <property type="entry name" value="SRC_co-chaperone"/>
</dbReference>
<organism evidence="3 4">
    <name type="scientific">Prymnesium parvum</name>
    <name type="common">Toxic golden alga</name>
    <dbReference type="NCBI Taxonomy" id="97485"/>
    <lineage>
        <taxon>Eukaryota</taxon>
        <taxon>Haptista</taxon>
        <taxon>Haptophyta</taxon>
        <taxon>Prymnesiophyceae</taxon>
        <taxon>Prymnesiales</taxon>
        <taxon>Prymnesiaceae</taxon>
        <taxon>Prymnesium</taxon>
    </lineage>
</organism>
<dbReference type="Gene3D" id="1.10.287.110">
    <property type="entry name" value="DnaJ domain"/>
    <property type="match status" value="1"/>
</dbReference>
<dbReference type="Pfam" id="PF13181">
    <property type="entry name" value="TPR_8"/>
    <property type="match status" value="1"/>
</dbReference>
<feature type="coiled-coil region" evidence="1">
    <location>
        <begin position="352"/>
        <end position="379"/>
    </location>
</feature>
<dbReference type="PROSITE" id="PS50076">
    <property type="entry name" value="DNAJ_2"/>
    <property type="match status" value="1"/>
</dbReference>
<dbReference type="SUPFAM" id="SSF48452">
    <property type="entry name" value="TPR-like"/>
    <property type="match status" value="3"/>
</dbReference>
<keyword evidence="1" id="KW-0175">Coiled coil</keyword>
<keyword evidence="4" id="KW-1185">Reference proteome</keyword>
<reference evidence="3 4" key="1">
    <citation type="journal article" date="2024" name="Science">
        <title>Giant polyketide synthase enzymes in the biosynthesis of giant marine polyether toxins.</title>
        <authorList>
            <person name="Fallon T.R."/>
            <person name="Shende V.V."/>
            <person name="Wierzbicki I.H."/>
            <person name="Pendleton A.L."/>
            <person name="Watervoot N.F."/>
            <person name="Auber R.P."/>
            <person name="Gonzalez D.J."/>
            <person name="Wisecaver J.H."/>
            <person name="Moore B.S."/>
        </authorList>
    </citation>
    <scope>NUCLEOTIDE SEQUENCE [LARGE SCALE GENOMIC DNA]</scope>
    <source>
        <strain evidence="3 4">12B1</strain>
    </source>
</reference>
<proteinExistence type="predicted"/>
<dbReference type="PANTHER" id="PTHR44200">
    <property type="entry name" value="DNAJ HOMOLOG SUBFAMILY C MEMBER 7"/>
    <property type="match status" value="1"/>
</dbReference>
<dbReference type="PANTHER" id="PTHR44200:SF1">
    <property type="entry name" value="DNAJ HOMOLOG SUBFAMILY C MEMBER 7"/>
    <property type="match status" value="1"/>
</dbReference>